<dbReference type="Gene3D" id="1.10.443.10">
    <property type="entry name" value="Intergrase catalytic core"/>
    <property type="match status" value="1"/>
</dbReference>
<feature type="region of interest" description="Disordered" evidence="2">
    <location>
        <begin position="197"/>
        <end position="274"/>
    </location>
</feature>
<dbReference type="CDD" id="cd00397">
    <property type="entry name" value="DNA_BRE_C"/>
    <property type="match status" value="1"/>
</dbReference>
<dbReference type="InterPro" id="IPR002104">
    <property type="entry name" value="Integrase_catalytic"/>
</dbReference>
<feature type="region of interest" description="Disordered" evidence="2">
    <location>
        <begin position="1"/>
        <end position="23"/>
    </location>
</feature>
<proteinExistence type="predicted"/>
<protein>
    <submittedName>
        <fullName evidence="4">Site-specific integrase</fullName>
    </submittedName>
</protein>
<dbReference type="OrthoDB" id="3522542at2"/>
<keyword evidence="1" id="KW-0233">DNA recombination</keyword>
<evidence type="ECO:0000313" key="5">
    <source>
        <dbReference type="Proteomes" id="UP000309215"/>
    </source>
</evidence>
<dbReference type="AlphaFoldDB" id="A0A4U1IMH7"/>
<evidence type="ECO:0000256" key="2">
    <source>
        <dbReference type="SAM" id="MobiDB-lite"/>
    </source>
</evidence>
<dbReference type="EMBL" id="SSMQ01000099">
    <property type="protein sequence ID" value="TKC95239.1"/>
    <property type="molecule type" value="Genomic_DNA"/>
</dbReference>
<comment type="caution">
    <text evidence="4">The sequence shown here is derived from an EMBL/GenBank/DDBJ whole genome shotgun (WGS) entry which is preliminary data.</text>
</comment>
<feature type="compositionally biased region" description="Basic residues" evidence="2">
    <location>
        <begin position="299"/>
        <end position="312"/>
    </location>
</feature>
<dbReference type="Proteomes" id="UP000309215">
    <property type="component" value="Unassembled WGS sequence"/>
</dbReference>
<gene>
    <name evidence="4" type="ORF">E8A74_47215</name>
</gene>
<feature type="region of interest" description="Disordered" evidence="2">
    <location>
        <begin position="290"/>
        <end position="312"/>
    </location>
</feature>
<organism evidence="4 5">
    <name type="scientific">Polyangium fumosum</name>
    <dbReference type="NCBI Taxonomy" id="889272"/>
    <lineage>
        <taxon>Bacteria</taxon>
        <taxon>Pseudomonadati</taxon>
        <taxon>Myxococcota</taxon>
        <taxon>Polyangia</taxon>
        <taxon>Polyangiales</taxon>
        <taxon>Polyangiaceae</taxon>
        <taxon>Polyangium</taxon>
    </lineage>
</organism>
<evidence type="ECO:0000256" key="1">
    <source>
        <dbReference type="ARBA" id="ARBA00023172"/>
    </source>
</evidence>
<accession>A0A4U1IMH7</accession>
<reference evidence="4 5" key="1">
    <citation type="submission" date="2019-04" db="EMBL/GenBank/DDBJ databases">
        <authorList>
            <person name="Li Y."/>
            <person name="Wang J."/>
        </authorList>
    </citation>
    <scope>NUCLEOTIDE SEQUENCE [LARGE SCALE GENOMIC DNA]</scope>
    <source>
        <strain evidence="4 5">DSM 14668</strain>
    </source>
</reference>
<dbReference type="SUPFAM" id="SSF56349">
    <property type="entry name" value="DNA breaking-rejoining enzymes"/>
    <property type="match status" value="1"/>
</dbReference>
<feature type="domain" description="Tyr recombinase" evidence="3">
    <location>
        <begin position="33"/>
        <end position="80"/>
    </location>
</feature>
<keyword evidence="5" id="KW-1185">Reference proteome</keyword>
<dbReference type="GO" id="GO:0015074">
    <property type="term" value="P:DNA integration"/>
    <property type="evidence" value="ECO:0007669"/>
    <property type="project" value="InterPro"/>
</dbReference>
<dbReference type="GO" id="GO:0003677">
    <property type="term" value="F:DNA binding"/>
    <property type="evidence" value="ECO:0007669"/>
    <property type="project" value="InterPro"/>
</dbReference>
<dbReference type="Pfam" id="PF00589">
    <property type="entry name" value="Phage_integrase"/>
    <property type="match status" value="1"/>
</dbReference>
<feature type="compositionally biased region" description="Basic residues" evidence="2">
    <location>
        <begin position="222"/>
        <end position="236"/>
    </location>
</feature>
<dbReference type="InterPro" id="IPR011010">
    <property type="entry name" value="DNA_brk_join_enz"/>
</dbReference>
<evidence type="ECO:0000259" key="3">
    <source>
        <dbReference type="Pfam" id="PF00589"/>
    </source>
</evidence>
<dbReference type="InterPro" id="IPR013762">
    <property type="entry name" value="Integrase-like_cat_sf"/>
</dbReference>
<sequence length="395" mass="43625">MEVPRAGIGHDADGSPSPSTSGAFVTWRARPRTSGRTPPNPHPGDCLRHYAITSSLRAGIPVHVVQRMAGHKHLATTQTYGLRNPSEPARMTRGTKPFRTDLIWQRFGTGTRPTNAIQVTVQKVSSSPSLRPGPTNGLDKPNRAFLANLHLPSPGERGLHCSTCPEKLAFSTGWMRSSSTMSSARCALRRLCLPHAFRGPSSPRKPARSSRDNSSPAVSSAARKRYAFPSRRRSRAFSKVARAFHSGTSESASRAAPRPRSTPPSPSSSAKDGRASWCEPRWRCWSGPPSVRSIQPRSHTSRRWPRRSSRPSRRFRRRACHARSCRKISRLSSHLSCPRFVFPLQRPTRRHPFSSTRPCAASKIRRSSSCASRISCAPCPAISRSTPFTKHSPRA</sequence>
<name>A0A4U1IMH7_9BACT</name>
<evidence type="ECO:0000313" key="4">
    <source>
        <dbReference type="EMBL" id="TKC95239.1"/>
    </source>
</evidence>
<dbReference type="GO" id="GO:0006310">
    <property type="term" value="P:DNA recombination"/>
    <property type="evidence" value="ECO:0007669"/>
    <property type="project" value="UniProtKB-KW"/>
</dbReference>